<gene>
    <name evidence="1" type="ORF">L210DRAFT_3536213</name>
</gene>
<dbReference type="Proteomes" id="UP001194468">
    <property type="component" value="Unassembled WGS sequence"/>
</dbReference>
<evidence type="ECO:0000313" key="2">
    <source>
        <dbReference type="Proteomes" id="UP001194468"/>
    </source>
</evidence>
<name>A0AAD4BWV7_BOLED</name>
<proteinExistence type="predicted"/>
<dbReference type="AlphaFoldDB" id="A0AAD4BWV7"/>
<organism evidence="1 2">
    <name type="scientific">Boletus edulis BED1</name>
    <dbReference type="NCBI Taxonomy" id="1328754"/>
    <lineage>
        <taxon>Eukaryota</taxon>
        <taxon>Fungi</taxon>
        <taxon>Dikarya</taxon>
        <taxon>Basidiomycota</taxon>
        <taxon>Agaricomycotina</taxon>
        <taxon>Agaricomycetes</taxon>
        <taxon>Agaricomycetidae</taxon>
        <taxon>Boletales</taxon>
        <taxon>Boletineae</taxon>
        <taxon>Boletaceae</taxon>
        <taxon>Boletoideae</taxon>
        <taxon>Boletus</taxon>
    </lineage>
</organism>
<comment type="caution">
    <text evidence="1">The sequence shown here is derived from an EMBL/GenBank/DDBJ whole genome shotgun (WGS) entry which is preliminary data.</text>
</comment>
<sequence length="66" mass="7553">MICSSSLDTYDFYAVAVITAVGYDYGEKQVLVTYSKSLLRHHSHILEREYVCQWVTRQVFANATSS</sequence>
<reference evidence="1" key="2">
    <citation type="journal article" date="2020" name="Nat. Commun.">
        <title>Large-scale genome sequencing of mycorrhizal fungi provides insights into the early evolution of symbiotic traits.</title>
        <authorList>
            <person name="Miyauchi S."/>
            <person name="Kiss E."/>
            <person name="Kuo A."/>
            <person name="Drula E."/>
            <person name="Kohler A."/>
            <person name="Sanchez-Garcia M."/>
            <person name="Morin E."/>
            <person name="Andreopoulos B."/>
            <person name="Barry K.W."/>
            <person name="Bonito G."/>
            <person name="Buee M."/>
            <person name="Carver A."/>
            <person name="Chen C."/>
            <person name="Cichocki N."/>
            <person name="Clum A."/>
            <person name="Culley D."/>
            <person name="Crous P.W."/>
            <person name="Fauchery L."/>
            <person name="Girlanda M."/>
            <person name="Hayes R.D."/>
            <person name="Keri Z."/>
            <person name="LaButti K."/>
            <person name="Lipzen A."/>
            <person name="Lombard V."/>
            <person name="Magnuson J."/>
            <person name="Maillard F."/>
            <person name="Murat C."/>
            <person name="Nolan M."/>
            <person name="Ohm R.A."/>
            <person name="Pangilinan J."/>
            <person name="Pereira M.F."/>
            <person name="Perotto S."/>
            <person name="Peter M."/>
            <person name="Pfister S."/>
            <person name="Riley R."/>
            <person name="Sitrit Y."/>
            <person name="Stielow J.B."/>
            <person name="Szollosi G."/>
            <person name="Zifcakova L."/>
            <person name="Stursova M."/>
            <person name="Spatafora J.W."/>
            <person name="Tedersoo L."/>
            <person name="Vaario L.M."/>
            <person name="Yamada A."/>
            <person name="Yan M."/>
            <person name="Wang P."/>
            <person name="Xu J."/>
            <person name="Bruns T."/>
            <person name="Baldrian P."/>
            <person name="Vilgalys R."/>
            <person name="Dunand C."/>
            <person name="Henrissat B."/>
            <person name="Grigoriev I.V."/>
            <person name="Hibbett D."/>
            <person name="Nagy L.G."/>
            <person name="Martin F.M."/>
        </authorList>
    </citation>
    <scope>NUCLEOTIDE SEQUENCE</scope>
    <source>
        <strain evidence="1">BED1</strain>
    </source>
</reference>
<evidence type="ECO:0000313" key="1">
    <source>
        <dbReference type="EMBL" id="KAF8442277.1"/>
    </source>
</evidence>
<keyword evidence="2" id="KW-1185">Reference proteome</keyword>
<accession>A0AAD4BWV7</accession>
<reference evidence="1" key="1">
    <citation type="submission" date="2019-10" db="EMBL/GenBank/DDBJ databases">
        <authorList>
            <consortium name="DOE Joint Genome Institute"/>
            <person name="Kuo A."/>
            <person name="Miyauchi S."/>
            <person name="Kiss E."/>
            <person name="Drula E."/>
            <person name="Kohler A."/>
            <person name="Sanchez-Garcia M."/>
            <person name="Andreopoulos B."/>
            <person name="Barry K.W."/>
            <person name="Bonito G."/>
            <person name="Buee M."/>
            <person name="Carver A."/>
            <person name="Chen C."/>
            <person name="Cichocki N."/>
            <person name="Clum A."/>
            <person name="Culley D."/>
            <person name="Crous P.W."/>
            <person name="Fauchery L."/>
            <person name="Girlanda M."/>
            <person name="Hayes R."/>
            <person name="Keri Z."/>
            <person name="LaButti K."/>
            <person name="Lipzen A."/>
            <person name="Lombard V."/>
            <person name="Magnuson J."/>
            <person name="Maillard F."/>
            <person name="Morin E."/>
            <person name="Murat C."/>
            <person name="Nolan M."/>
            <person name="Ohm R."/>
            <person name="Pangilinan J."/>
            <person name="Pereira M."/>
            <person name="Perotto S."/>
            <person name="Peter M."/>
            <person name="Riley R."/>
            <person name="Sitrit Y."/>
            <person name="Stielow B."/>
            <person name="Szollosi G."/>
            <person name="Zifcakova L."/>
            <person name="Stursova M."/>
            <person name="Spatafora J.W."/>
            <person name="Tedersoo L."/>
            <person name="Vaario L.-M."/>
            <person name="Yamada A."/>
            <person name="Yan M."/>
            <person name="Wang P."/>
            <person name="Xu J."/>
            <person name="Bruns T."/>
            <person name="Baldrian P."/>
            <person name="Vilgalys R."/>
            <person name="Henrissat B."/>
            <person name="Grigoriev I.V."/>
            <person name="Hibbett D."/>
            <person name="Nagy L.G."/>
            <person name="Martin F.M."/>
        </authorList>
    </citation>
    <scope>NUCLEOTIDE SEQUENCE</scope>
    <source>
        <strain evidence="1">BED1</strain>
    </source>
</reference>
<protein>
    <submittedName>
        <fullName evidence="1">Uncharacterized protein</fullName>
    </submittedName>
</protein>
<dbReference type="EMBL" id="WHUW01000009">
    <property type="protein sequence ID" value="KAF8442277.1"/>
    <property type="molecule type" value="Genomic_DNA"/>
</dbReference>